<accession>A0A6J5FB97</accession>
<gene>
    <name evidence="1" type="ORF">LMG29542_08105</name>
</gene>
<evidence type="ECO:0000313" key="1">
    <source>
        <dbReference type="EMBL" id="CAB3774727.1"/>
    </source>
</evidence>
<dbReference type="AlphaFoldDB" id="A0A6J5FB97"/>
<proteinExistence type="predicted"/>
<name>A0A6J5FB97_9BURK</name>
<reference evidence="1 2" key="1">
    <citation type="submission" date="2020-04" db="EMBL/GenBank/DDBJ databases">
        <authorList>
            <person name="De Canck E."/>
        </authorList>
    </citation>
    <scope>NUCLEOTIDE SEQUENCE [LARGE SCALE GENOMIC DNA]</scope>
    <source>
        <strain evidence="1 2">LMG 29542</strain>
    </source>
</reference>
<sequence length="104" mass="10961">MFPGKTSACPVPSDGIPTPPQAGEFTRVYFSLLSNSYTGAPLFLVGSPSKSNRVTWHEGLVALSICGFGVFGLSPIKTDRLSKVSLLGSSLLLVRLLTPGMAFT</sequence>
<organism evidence="1 2">
    <name type="scientific">Paraburkholderia humisilvae</name>
    <dbReference type="NCBI Taxonomy" id="627669"/>
    <lineage>
        <taxon>Bacteria</taxon>
        <taxon>Pseudomonadati</taxon>
        <taxon>Pseudomonadota</taxon>
        <taxon>Betaproteobacteria</taxon>
        <taxon>Burkholderiales</taxon>
        <taxon>Burkholderiaceae</taxon>
        <taxon>Paraburkholderia</taxon>
    </lineage>
</organism>
<dbReference type="Proteomes" id="UP000494363">
    <property type="component" value="Unassembled WGS sequence"/>
</dbReference>
<dbReference type="EMBL" id="CADIKH010000157">
    <property type="protein sequence ID" value="CAB3774727.1"/>
    <property type="molecule type" value="Genomic_DNA"/>
</dbReference>
<protein>
    <submittedName>
        <fullName evidence="1">Uncharacterized protein</fullName>
    </submittedName>
</protein>
<keyword evidence="2" id="KW-1185">Reference proteome</keyword>
<evidence type="ECO:0000313" key="2">
    <source>
        <dbReference type="Proteomes" id="UP000494363"/>
    </source>
</evidence>